<dbReference type="PANTHER" id="PTHR11733">
    <property type="entry name" value="ZINC METALLOPROTEASE FAMILY M13 NEPRILYSIN-RELATED"/>
    <property type="match status" value="1"/>
</dbReference>
<dbReference type="InterPro" id="IPR024079">
    <property type="entry name" value="MetalloPept_cat_dom_sf"/>
</dbReference>
<dbReference type="Gene3D" id="3.40.390.10">
    <property type="entry name" value="Collagenase (Catalytic Domain)"/>
    <property type="match status" value="1"/>
</dbReference>
<accession>A0A9J6FUM2</accession>
<dbReference type="SUPFAM" id="SSF55486">
    <property type="entry name" value="Metalloproteases ('zincins'), catalytic domain"/>
    <property type="match status" value="1"/>
</dbReference>
<keyword evidence="2" id="KW-1133">Transmembrane helix</keyword>
<organism evidence="3 4">
    <name type="scientific">Haemaphysalis longicornis</name>
    <name type="common">Bush tick</name>
    <dbReference type="NCBI Taxonomy" id="44386"/>
    <lineage>
        <taxon>Eukaryota</taxon>
        <taxon>Metazoa</taxon>
        <taxon>Ecdysozoa</taxon>
        <taxon>Arthropoda</taxon>
        <taxon>Chelicerata</taxon>
        <taxon>Arachnida</taxon>
        <taxon>Acari</taxon>
        <taxon>Parasitiformes</taxon>
        <taxon>Ixodida</taxon>
        <taxon>Ixodoidea</taxon>
        <taxon>Ixodidae</taxon>
        <taxon>Haemaphysalinae</taxon>
        <taxon>Haemaphysalis</taxon>
    </lineage>
</organism>
<evidence type="ECO:0000313" key="3">
    <source>
        <dbReference type="EMBL" id="KAH9366483.1"/>
    </source>
</evidence>
<dbReference type="GO" id="GO:0004222">
    <property type="term" value="F:metalloendopeptidase activity"/>
    <property type="evidence" value="ECO:0007669"/>
    <property type="project" value="InterPro"/>
</dbReference>
<reference evidence="3 4" key="1">
    <citation type="journal article" date="2020" name="Cell">
        <title>Large-Scale Comparative Analyses of Tick Genomes Elucidate Their Genetic Diversity and Vector Capacities.</title>
        <authorList>
            <consortium name="Tick Genome and Microbiome Consortium (TIGMIC)"/>
            <person name="Jia N."/>
            <person name="Wang J."/>
            <person name="Shi W."/>
            <person name="Du L."/>
            <person name="Sun Y."/>
            <person name="Zhan W."/>
            <person name="Jiang J.F."/>
            <person name="Wang Q."/>
            <person name="Zhang B."/>
            <person name="Ji P."/>
            <person name="Bell-Sakyi L."/>
            <person name="Cui X.M."/>
            <person name="Yuan T.T."/>
            <person name="Jiang B.G."/>
            <person name="Yang W.F."/>
            <person name="Lam T.T."/>
            <person name="Chang Q.C."/>
            <person name="Ding S.J."/>
            <person name="Wang X.J."/>
            <person name="Zhu J.G."/>
            <person name="Ruan X.D."/>
            <person name="Zhao L."/>
            <person name="Wei J.T."/>
            <person name="Ye R.Z."/>
            <person name="Que T.C."/>
            <person name="Du C.H."/>
            <person name="Zhou Y.H."/>
            <person name="Cheng J.X."/>
            <person name="Dai P.F."/>
            <person name="Guo W.B."/>
            <person name="Han X.H."/>
            <person name="Huang E.J."/>
            <person name="Li L.F."/>
            <person name="Wei W."/>
            <person name="Gao Y.C."/>
            <person name="Liu J.Z."/>
            <person name="Shao H.Z."/>
            <person name="Wang X."/>
            <person name="Wang C.C."/>
            <person name="Yang T.C."/>
            <person name="Huo Q.B."/>
            <person name="Li W."/>
            <person name="Chen H.Y."/>
            <person name="Chen S.E."/>
            <person name="Zhou L.G."/>
            <person name="Ni X.B."/>
            <person name="Tian J.H."/>
            <person name="Sheng Y."/>
            <person name="Liu T."/>
            <person name="Pan Y.S."/>
            <person name="Xia L.Y."/>
            <person name="Li J."/>
            <person name="Zhao F."/>
            <person name="Cao W.C."/>
        </authorList>
    </citation>
    <scope>NUCLEOTIDE SEQUENCE [LARGE SCALE GENOMIC DNA]</scope>
    <source>
        <strain evidence="3">HaeL-2018</strain>
    </source>
</reference>
<proteinExistence type="predicted"/>
<sequence length="601" mass="67783">MFCHARFMNSSAHILQGQDGNAVDVVVRHASCCNMDPRFKAVLFSICLICRLALGSWLWTLVHQYNLLGTNSRSSAADPADLPLFSGCEEMACQVYREALESTLNRSQDPCKDLYRFICDGWEPRYHLSVVDTTEEAAYSRALNTILDEEFISSDAWGVEQKVIRFVRSGMHFAEISLADTKKCMARRHLSWPPASRWDLLEVLLDLSGNWNLHWFQVTFEVDLFRGGTGEPVFRMSHSAAFRAWIATMRSFAGRPVASTSACRFKDMLGFFDISESRAEELAPKIVEMDRLTLGALEPAMAEHDSRALRMAIRNLSYTTTPEIAAGRLLLLFDEYFIWARRFSARDVVEVRNPGLMRSVVCCTVHRGIADVTLDLTGLPPSAHYRRCLRQVESAVGVGWTSLFTEQSGIGTLVEDVRLVLTDTVERQGTPPFRLQARAASAQWNHESPLAIALPQPTPGERFFRDGMNLTNVRWWLQEQDLSNVLKPGSVLNHRWSFHGNLTVAEGYFVFPLYHPDFPPALNYGGAGHLIADEVFRGLFYEPRYKHLLGHPHSHEGRSEYHPLRNDSGSGESSRDFQQPNVDTKALLSALGAYLCTCLLL</sequence>
<gene>
    <name evidence="3" type="ORF">HPB48_015277</name>
</gene>
<dbReference type="GO" id="GO:0016485">
    <property type="term" value="P:protein processing"/>
    <property type="evidence" value="ECO:0007669"/>
    <property type="project" value="TreeGrafter"/>
</dbReference>
<dbReference type="PANTHER" id="PTHR11733:SF241">
    <property type="entry name" value="GH26575P-RELATED"/>
    <property type="match status" value="1"/>
</dbReference>
<evidence type="ECO:0000256" key="2">
    <source>
        <dbReference type="SAM" id="Phobius"/>
    </source>
</evidence>
<keyword evidence="2" id="KW-0812">Transmembrane</keyword>
<dbReference type="Gene3D" id="1.10.1380.10">
    <property type="entry name" value="Neutral endopeptidase , domain2"/>
    <property type="match status" value="1"/>
</dbReference>
<dbReference type="OrthoDB" id="7945029at2759"/>
<feature type="transmembrane region" description="Helical" evidence="2">
    <location>
        <begin position="41"/>
        <end position="62"/>
    </location>
</feature>
<comment type="caution">
    <text evidence="3">The sequence shown here is derived from an EMBL/GenBank/DDBJ whole genome shotgun (WGS) entry which is preliminary data.</text>
</comment>
<keyword evidence="4" id="KW-1185">Reference proteome</keyword>
<dbReference type="InterPro" id="IPR042089">
    <property type="entry name" value="Peptidase_M13_dom_2"/>
</dbReference>
<dbReference type="VEuPathDB" id="VectorBase:HLOH_056898"/>
<dbReference type="PROSITE" id="PS51885">
    <property type="entry name" value="NEPRILYSIN"/>
    <property type="match status" value="1"/>
</dbReference>
<dbReference type="AlphaFoldDB" id="A0A9J6FUM2"/>
<feature type="region of interest" description="Disordered" evidence="1">
    <location>
        <begin position="552"/>
        <end position="578"/>
    </location>
</feature>
<name>A0A9J6FUM2_HAELO</name>
<keyword evidence="2" id="KW-0472">Membrane</keyword>
<dbReference type="Proteomes" id="UP000821853">
    <property type="component" value="Chromosome 2"/>
</dbReference>
<dbReference type="EMBL" id="JABSTR010000004">
    <property type="protein sequence ID" value="KAH9366483.1"/>
    <property type="molecule type" value="Genomic_DNA"/>
</dbReference>
<dbReference type="InterPro" id="IPR000718">
    <property type="entry name" value="Peptidase_M13"/>
</dbReference>
<protein>
    <submittedName>
        <fullName evidence="3">Uncharacterized protein</fullName>
    </submittedName>
</protein>
<evidence type="ECO:0000313" key="4">
    <source>
        <dbReference type="Proteomes" id="UP000821853"/>
    </source>
</evidence>
<evidence type="ECO:0000256" key="1">
    <source>
        <dbReference type="SAM" id="MobiDB-lite"/>
    </source>
</evidence>
<dbReference type="GO" id="GO:0005886">
    <property type="term" value="C:plasma membrane"/>
    <property type="evidence" value="ECO:0007669"/>
    <property type="project" value="TreeGrafter"/>
</dbReference>
<feature type="compositionally biased region" description="Polar residues" evidence="1">
    <location>
        <begin position="567"/>
        <end position="578"/>
    </location>
</feature>
<feature type="compositionally biased region" description="Basic and acidic residues" evidence="1">
    <location>
        <begin position="553"/>
        <end position="565"/>
    </location>
</feature>